<keyword evidence="4" id="KW-1185">Reference proteome</keyword>
<dbReference type="GO" id="GO:0004672">
    <property type="term" value="F:protein kinase activity"/>
    <property type="evidence" value="ECO:0007669"/>
    <property type="project" value="InterPro"/>
</dbReference>
<evidence type="ECO:0000313" key="4">
    <source>
        <dbReference type="Proteomes" id="UP000319160"/>
    </source>
</evidence>
<protein>
    <recommendedName>
        <fullName evidence="2">Protein kinase domain-containing protein</fullName>
    </recommendedName>
</protein>
<dbReference type="STRING" id="2512241.A0A553IAB3"/>
<feature type="compositionally biased region" description="Basic and acidic residues" evidence="1">
    <location>
        <begin position="166"/>
        <end position="183"/>
    </location>
</feature>
<evidence type="ECO:0000313" key="3">
    <source>
        <dbReference type="EMBL" id="TRX97137.1"/>
    </source>
</evidence>
<reference evidence="4" key="1">
    <citation type="submission" date="2019-06" db="EMBL/GenBank/DDBJ databases">
        <title>Draft genome sequence of the griseofulvin-producing fungus Xylaria cubensis strain G536.</title>
        <authorList>
            <person name="Mead M.E."/>
            <person name="Raja H.A."/>
            <person name="Steenwyk J.L."/>
            <person name="Knowles S.L."/>
            <person name="Oberlies N.H."/>
            <person name="Rokas A."/>
        </authorList>
    </citation>
    <scope>NUCLEOTIDE SEQUENCE [LARGE SCALE GENOMIC DNA]</scope>
    <source>
        <strain evidence="4">G536</strain>
    </source>
</reference>
<dbReference type="AlphaFoldDB" id="A0A553IAB3"/>
<feature type="domain" description="Protein kinase" evidence="2">
    <location>
        <begin position="479"/>
        <end position="805"/>
    </location>
</feature>
<feature type="region of interest" description="Disordered" evidence="1">
    <location>
        <begin position="369"/>
        <end position="483"/>
    </location>
</feature>
<dbReference type="Pfam" id="PF20237">
    <property type="entry name" value="DUF6594"/>
    <property type="match status" value="1"/>
</dbReference>
<dbReference type="Proteomes" id="UP000319160">
    <property type="component" value="Unassembled WGS sequence"/>
</dbReference>
<dbReference type="OrthoDB" id="4729730at2759"/>
<name>A0A553IAB3_9PEZI</name>
<dbReference type="EMBL" id="VFLP01000007">
    <property type="protein sequence ID" value="TRX97137.1"/>
    <property type="molecule type" value="Genomic_DNA"/>
</dbReference>
<dbReference type="GO" id="GO:0005524">
    <property type="term" value="F:ATP binding"/>
    <property type="evidence" value="ECO:0007669"/>
    <property type="project" value="InterPro"/>
</dbReference>
<evidence type="ECO:0000256" key="1">
    <source>
        <dbReference type="SAM" id="MobiDB-lite"/>
    </source>
</evidence>
<dbReference type="InterPro" id="IPR046529">
    <property type="entry name" value="DUF6594"/>
</dbReference>
<feature type="region of interest" description="Disordered" evidence="1">
    <location>
        <begin position="164"/>
        <end position="183"/>
    </location>
</feature>
<organism evidence="3 4">
    <name type="scientific">Xylaria flabelliformis</name>
    <dbReference type="NCBI Taxonomy" id="2512241"/>
    <lineage>
        <taxon>Eukaryota</taxon>
        <taxon>Fungi</taxon>
        <taxon>Dikarya</taxon>
        <taxon>Ascomycota</taxon>
        <taxon>Pezizomycotina</taxon>
        <taxon>Sordariomycetes</taxon>
        <taxon>Xylariomycetidae</taxon>
        <taxon>Xylariales</taxon>
        <taxon>Xylariaceae</taxon>
        <taxon>Xylaria</taxon>
    </lineage>
</organism>
<feature type="compositionally biased region" description="Polar residues" evidence="1">
    <location>
        <begin position="369"/>
        <end position="380"/>
    </location>
</feature>
<dbReference type="Gene3D" id="1.10.510.10">
    <property type="entry name" value="Transferase(Phosphotransferase) domain 1"/>
    <property type="match status" value="1"/>
</dbReference>
<accession>A0A553IAB3</accession>
<dbReference type="SUPFAM" id="SSF56112">
    <property type="entry name" value="Protein kinase-like (PK-like)"/>
    <property type="match status" value="1"/>
</dbReference>
<feature type="region of interest" description="Disordered" evidence="1">
    <location>
        <begin position="19"/>
        <end position="41"/>
    </location>
</feature>
<comment type="caution">
    <text evidence="3">The sequence shown here is derived from an EMBL/GenBank/DDBJ whole genome shotgun (WGS) entry which is preliminary data.</text>
</comment>
<proteinExistence type="predicted"/>
<dbReference type="InterPro" id="IPR000719">
    <property type="entry name" value="Prot_kinase_dom"/>
</dbReference>
<feature type="compositionally biased region" description="Polar residues" evidence="1">
    <location>
        <begin position="23"/>
        <end position="36"/>
    </location>
</feature>
<sequence>MASNYDLEAGIPLRTLGFRDSSRPQLQSSSNTNIDQRNPRHDGLYSKILRDRQANGQESTPEDEFYGSDEFEKVTVKGFPSIAAFHTKYANTRICRAFDAVTQRLMTIYQCQLTCLLGALVDLDAEIATRSETSGQQGSQPTPFDKEKFISRCLRSPDQISLVRVPTRDGGNERNEEDDEQKKQRIDVARENLIANIERIFDKYRDLINWQDSLRKFPQVSSGTHERLFKHIKSMEGLDPDVVDYLRAYDDHIYADADPLYERFYTFLVYVRGAFVRSVKYLSFKTVFATEDVSFGRGAYNEQKIRLFVKTSMVLACSTPLLVPVGIIYLLNPGKFTVSAVISHALLLNCLASTTTNFRRLSNARARVNSTANQGMSDPFSTPPRGGGRGGRGASTPPRPAQGSGGGGGKFSDSSSSGIGSGGNSPDPFSSPPRAPQRANLFARPPTRQGWPPLPRERDGNGERDRWGRFGGDGRGGMGARGRRVGEGSFGLFGGRTAAPMDDPFGGSSVAGGAERQNWLQRATKLFNDQPRFMVEKTTVSRGGMLLRVVEMLDSGRVYRRFVVKASSSPSSAGVIRREMGWTHRVRFARHIVKWMTLMPDPMAPSLGNEGLSRPYFFVEYLENVIRACVGMAWPPDGPDVVLEVPAPSEPLTLAHMDLHSGNVMFGDLDERELEHGTVPVAKLIDLGEANERPAGEATVPPDPLAMNRYDNVLLLATHRPETGRRNQGIDKNILDVGVLMANLITNVPGFAITCRRNIMDTSIHPYLDEDLRLLVQRCLAIDPENRPRLEELVELVGEANSPFFRDEKYYKKNQELAAIGVVNPAEELETDDALNVVVQNYIFNADPDASSSI</sequence>
<gene>
    <name evidence="3" type="ORF">FHL15_001931</name>
</gene>
<feature type="compositionally biased region" description="Basic and acidic residues" evidence="1">
    <location>
        <begin position="455"/>
        <end position="468"/>
    </location>
</feature>
<feature type="compositionally biased region" description="Gly residues" evidence="1">
    <location>
        <begin position="469"/>
        <end position="480"/>
    </location>
</feature>
<evidence type="ECO:0000259" key="2">
    <source>
        <dbReference type="PROSITE" id="PS50011"/>
    </source>
</evidence>
<dbReference type="PROSITE" id="PS50011">
    <property type="entry name" value="PROTEIN_KINASE_DOM"/>
    <property type="match status" value="1"/>
</dbReference>
<dbReference type="InterPro" id="IPR011009">
    <property type="entry name" value="Kinase-like_dom_sf"/>
</dbReference>